<evidence type="ECO:0000313" key="1">
    <source>
        <dbReference type="EMBL" id="SFK64139.1"/>
    </source>
</evidence>
<dbReference type="AlphaFoldDB" id="A0A1I4B848"/>
<name>A0A1I4B848_9PROT</name>
<dbReference type="Proteomes" id="UP000199533">
    <property type="component" value="Unassembled WGS sequence"/>
</dbReference>
<keyword evidence="2" id="KW-1185">Reference proteome</keyword>
<organism evidence="1 2">
    <name type="scientific">Nitrosomonas aestuarii</name>
    <dbReference type="NCBI Taxonomy" id="52441"/>
    <lineage>
        <taxon>Bacteria</taxon>
        <taxon>Pseudomonadati</taxon>
        <taxon>Pseudomonadota</taxon>
        <taxon>Betaproteobacteria</taxon>
        <taxon>Nitrosomonadales</taxon>
        <taxon>Nitrosomonadaceae</taxon>
        <taxon>Nitrosomonas</taxon>
    </lineage>
</organism>
<protein>
    <submittedName>
        <fullName evidence="1">Uncharacterized protein</fullName>
    </submittedName>
</protein>
<accession>A0A1I4B848</accession>
<sequence length="120" mass="14195">MWWPFKIKKDDDAFYCVKFKEDVTAEECQRIAEELCVRHYLVSADYVKKLPALMQRHFKIIPKSEEVFVKQDFAIFLQAGKSPANEERYVVIPHEKIDQVIEFLLKHKKVAGKHNKNNIS</sequence>
<dbReference type="STRING" id="52441.SAMN05216302_101148"/>
<proteinExistence type="predicted"/>
<evidence type="ECO:0000313" key="2">
    <source>
        <dbReference type="Proteomes" id="UP000199533"/>
    </source>
</evidence>
<dbReference type="RefSeq" id="WP_090699119.1">
    <property type="nucleotide sequence ID" value="NZ_FOSP01000011.1"/>
</dbReference>
<dbReference type="EMBL" id="FOSP01000011">
    <property type="protein sequence ID" value="SFK64139.1"/>
    <property type="molecule type" value="Genomic_DNA"/>
</dbReference>
<reference evidence="2" key="1">
    <citation type="submission" date="2016-10" db="EMBL/GenBank/DDBJ databases">
        <authorList>
            <person name="Varghese N."/>
            <person name="Submissions S."/>
        </authorList>
    </citation>
    <scope>NUCLEOTIDE SEQUENCE [LARGE SCALE GENOMIC DNA]</scope>
    <source>
        <strain evidence="2">Nm69</strain>
    </source>
</reference>
<gene>
    <name evidence="1" type="ORF">SAMN05216302_101148</name>
</gene>